<dbReference type="InterPro" id="IPR046532">
    <property type="entry name" value="DUF6597"/>
</dbReference>
<dbReference type="Proteomes" id="UP000254876">
    <property type="component" value="Unassembled WGS sequence"/>
</dbReference>
<dbReference type="EMBL" id="CP016374">
    <property type="protein sequence ID" value="AQX02899.1"/>
    <property type="molecule type" value="Genomic_DNA"/>
</dbReference>
<keyword evidence="3" id="KW-0804">Transcription</keyword>
<dbReference type="PROSITE" id="PS01124">
    <property type="entry name" value="HTH_ARAC_FAMILY_2"/>
    <property type="match status" value="1"/>
</dbReference>
<dbReference type="Pfam" id="PF12833">
    <property type="entry name" value="HTH_18"/>
    <property type="match status" value="1"/>
</dbReference>
<gene>
    <name evidence="5" type="ORF">BBD32_16265</name>
    <name evidence="6" type="ORF">NCTC10588_03791</name>
</gene>
<dbReference type="SMART" id="SM00342">
    <property type="entry name" value="HTH_ARAC"/>
    <property type="match status" value="1"/>
</dbReference>
<evidence type="ECO:0000313" key="7">
    <source>
        <dbReference type="Proteomes" id="UP000190848"/>
    </source>
</evidence>
<dbReference type="EMBL" id="UFYD01000001">
    <property type="protein sequence ID" value="STD13545.1"/>
    <property type="molecule type" value="Genomic_DNA"/>
</dbReference>
<sequence length="269" mass="30986">MQFLPDQYLRPFIRHYLFLESTQQLTGILRLFTDGSTGVVFSLRGSLATDLSHKTQLPNSFLYGQISDFQDLYTNSGFSFIIVVFSPLGMKQLTGIPAYEMKNKITDANHLFPNISFLTEELFESNNYEKQIQLLDLFFLKTYTTGITKDIRIPISLMDILYQGNDFGSISNLVKRSGYSERHIERIFKEHIGISPKAFSNIIRLHRFLKLLSHPNGSDITLTSLGYAANYFDQSHLIREFKKYTGITPKQYMDKTQKLATNFLNINKS</sequence>
<dbReference type="Pfam" id="PF20240">
    <property type="entry name" value="DUF6597"/>
    <property type="match status" value="1"/>
</dbReference>
<dbReference type="GO" id="GO:0043565">
    <property type="term" value="F:sequence-specific DNA binding"/>
    <property type="evidence" value="ECO:0007669"/>
    <property type="project" value="InterPro"/>
</dbReference>
<dbReference type="RefSeq" id="WP_049037745.1">
    <property type="nucleotide sequence ID" value="NZ_CBYF010000035.1"/>
</dbReference>
<keyword evidence="2 6" id="KW-0238">DNA-binding</keyword>
<dbReference type="InterPro" id="IPR018060">
    <property type="entry name" value="HTH_AraC"/>
</dbReference>
<proteinExistence type="predicted"/>
<reference evidence="6 8" key="2">
    <citation type="submission" date="2018-06" db="EMBL/GenBank/DDBJ databases">
        <authorList>
            <consortium name="Pathogen Informatics"/>
            <person name="Doyle S."/>
        </authorList>
    </citation>
    <scope>NUCLEOTIDE SEQUENCE [LARGE SCALE GENOMIC DNA]</scope>
    <source>
        <strain evidence="6 8">NCTC10588</strain>
    </source>
</reference>
<protein>
    <submittedName>
        <fullName evidence="5">DNA-binding protein</fullName>
    </submittedName>
    <submittedName>
        <fullName evidence="6">DNA-binding transcriptional activator FeaR</fullName>
    </submittedName>
</protein>
<evidence type="ECO:0000259" key="4">
    <source>
        <dbReference type="PROSITE" id="PS01124"/>
    </source>
</evidence>
<dbReference type="InterPro" id="IPR050204">
    <property type="entry name" value="AraC_XylS_family_regulators"/>
</dbReference>
<organism evidence="6 8">
    <name type="scientific">Elizabethkingia anophelis</name>
    <dbReference type="NCBI Taxonomy" id="1117645"/>
    <lineage>
        <taxon>Bacteria</taxon>
        <taxon>Pseudomonadati</taxon>
        <taxon>Bacteroidota</taxon>
        <taxon>Flavobacteriia</taxon>
        <taxon>Flavobacteriales</taxon>
        <taxon>Weeksellaceae</taxon>
        <taxon>Elizabethkingia</taxon>
    </lineage>
</organism>
<dbReference type="PANTHER" id="PTHR46796:SF13">
    <property type="entry name" value="HTH-TYPE TRANSCRIPTIONAL ACTIVATOR RHAS"/>
    <property type="match status" value="1"/>
</dbReference>
<dbReference type="GO" id="GO:0003700">
    <property type="term" value="F:DNA-binding transcription factor activity"/>
    <property type="evidence" value="ECO:0007669"/>
    <property type="project" value="InterPro"/>
</dbReference>
<dbReference type="Gene3D" id="1.10.10.60">
    <property type="entry name" value="Homeodomain-like"/>
    <property type="match status" value="1"/>
</dbReference>
<evidence type="ECO:0000313" key="5">
    <source>
        <dbReference type="EMBL" id="AQX02899.1"/>
    </source>
</evidence>
<dbReference type="PANTHER" id="PTHR46796">
    <property type="entry name" value="HTH-TYPE TRANSCRIPTIONAL ACTIVATOR RHAS-RELATED"/>
    <property type="match status" value="1"/>
</dbReference>
<accession>A0A1T3D5M1</accession>
<keyword evidence="1" id="KW-0805">Transcription regulation</keyword>
<name>A0A1T3D5M1_9FLAO</name>
<evidence type="ECO:0000313" key="8">
    <source>
        <dbReference type="Proteomes" id="UP000254876"/>
    </source>
</evidence>
<dbReference type="InterPro" id="IPR009057">
    <property type="entry name" value="Homeodomain-like_sf"/>
</dbReference>
<accession>A0A1T3DTQ6</accession>
<evidence type="ECO:0000256" key="3">
    <source>
        <dbReference type="ARBA" id="ARBA00023163"/>
    </source>
</evidence>
<evidence type="ECO:0000313" key="6">
    <source>
        <dbReference type="EMBL" id="STD13545.1"/>
    </source>
</evidence>
<dbReference type="AlphaFoldDB" id="A0A1T3D5M1"/>
<dbReference type="SUPFAM" id="SSF46689">
    <property type="entry name" value="Homeodomain-like"/>
    <property type="match status" value="1"/>
</dbReference>
<evidence type="ECO:0000256" key="2">
    <source>
        <dbReference type="ARBA" id="ARBA00023125"/>
    </source>
</evidence>
<dbReference type="Proteomes" id="UP000190848">
    <property type="component" value="Chromosome"/>
</dbReference>
<feature type="domain" description="HTH araC/xylS-type" evidence="4">
    <location>
        <begin position="169"/>
        <end position="255"/>
    </location>
</feature>
<reference evidence="5 7" key="1">
    <citation type="submission" date="2016-07" db="EMBL/GenBank/DDBJ databases">
        <title>Revisiting the taxonomy of the Elizabethkingia Genus using Whole-Genome Sequencing, Optical Mapping, and MALDI-TOF, along with proposal of three novel Elizabethkingia species: Elizabethkingia bruuniana sp. nov., Elizabethkingia ursingii sp. nov., and Elizabethkingia occulta sp. nov.</title>
        <authorList>
            <person name="Nicholson A.C."/>
        </authorList>
    </citation>
    <scope>NUCLEOTIDE SEQUENCE [LARGE SCALE GENOMIC DNA]</scope>
    <source>
        <strain evidence="5 7">F3201</strain>
    </source>
</reference>
<evidence type="ECO:0000256" key="1">
    <source>
        <dbReference type="ARBA" id="ARBA00023015"/>
    </source>
</evidence>